<dbReference type="GO" id="GO:0003676">
    <property type="term" value="F:nucleic acid binding"/>
    <property type="evidence" value="ECO:0007669"/>
    <property type="project" value="InterPro"/>
</dbReference>
<dbReference type="EC" id="2.1.1.72" evidence="1"/>
<evidence type="ECO:0000256" key="3">
    <source>
        <dbReference type="ARBA" id="ARBA00022679"/>
    </source>
</evidence>
<evidence type="ECO:0000259" key="6">
    <source>
        <dbReference type="Pfam" id="PF07669"/>
    </source>
</evidence>
<dbReference type="GO" id="GO:0032259">
    <property type="term" value="P:methylation"/>
    <property type="evidence" value="ECO:0007669"/>
    <property type="project" value="UniProtKB-KW"/>
</dbReference>
<reference evidence="7" key="1">
    <citation type="submission" date="2019-03" db="EMBL/GenBank/DDBJ databases">
        <title>Single cell metagenomics reveals metabolic interactions within the superorganism composed of flagellate Streblomastix strix and complex community of Bacteroidetes bacteria on its surface.</title>
        <authorList>
            <person name="Treitli S.C."/>
            <person name="Kolisko M."/>
            <person name="Husnik F."/>
            <person name="Keeling P."/>
            <person name="Hampl V."/>
        </authorList>
    </citation>
    <scope>NUCLEOTIDE SEQUENCE</scope>
    <source>
        <strain evidence="7">STM</strain>
    </source>
</reference>
<dbReference type="GO" id="GO:0009007">
    <property type="term" value="F:site-specific DNA-methyltransferase (adenine-specific) activity"/>
    <property type="evidence" value="ECO:0007669"/>
    <property type="project" value="UniProtKB-EC"/>
</dbReference>
<comment type="caution">
    <text evidence="7">The sequence shown here is derived from an EMBL/GenBank/DDBJ whole genome shotgun (WGS) entry which is preliminary data.</text>
</comment>
<dbReference type="GO" id="GO:0006304">
    <property type="term" value="P:DNA modification"/>
    <property type="evidence" value="ECO:0007669"/>
    <property type="project" value="InterPro"/>
</dbReference>
<dbReference type="PANTHER" id="PTHR33841:SF1">
    <property type="entry name" value="DNA METHYLTRANSFERASE A"/>
    <property type="match status" value="1"/>
</dbReference>
<proteinExistence type="predicted"/>
<sequence length="1241" mass="143842">MKLSENVEYIRQLIDRAFRNSLGRMGISEQQLSSVDIVSEKYRSDRKRMENIREVFMVETGSVADAYEKLVEELTFTLFNRLAALKVMEAHTLHPEIITRRDSHGGRSFAHLAWLEQNSQSRDEEAEGLLPFIENQLQHLAGDISLFSPNHPYHLLPTAIELLNIIEAFNKVEEDEDVIQNSQIENESIWKSDDVLGWLYESYNNYKKAAHKASGDKTEYHKVSIQSQVYTPRWVVKFLVDNSLGKFYLEMYPDSGISNNYKIANRPQAPCRERKPIHEIKVIDPACGSGNFLLYAFDLLYDMYIDQVENYGAEYDQGDISKLIIKHNLHGIDLDDRAVQLAQLGLYIKTKRKKRNVKIDSFNIVSSDFFLPDYNKVKSIFEDGNVGDRERNIIAGLWGDLQDAYKYGSLIRLEEKMNLKWFGTKEKNDPNQLTFFEEQELEDFETFRISFFTNLQKAVAQNTAKQGLTFLNTKTQDAISFLALLTQKYDVAVANPPYTDSADFGLELKKFVEVNYKKPYKFNTNLYATFINRCFELIEDKGKIALIHPLTFMYIKTFEDVRKFIIEKTHINVFVDYGLSNLFGTVMVDPAFYVLEKDESKKLPSLFISLDQYTRTPNEKFKKDFCLDSLDDFVENRPNKHNITLPQEKLKIIDGWPFIYWISDGFREKFKENIIGKIADVRAGIQTSNNDRFLRFWWEIDYNDIIASDSDRGMKRWSKYSKGGPFNKWFGNLWCLIDWKNDGSYLQNYLKSVGQDLHAQEYYFKEGITYSASGSKGISFKVLPNTALFDIGGSSIFRKKQITSTSYLIGLLNSKLLFYVTDCLNPTVNVQPHDLKRIPFVQPSPNLECTISELANQNIEIKKELCSYSIIETHFSKNPLVAFSESALRDRLLVYLTYENASLAQVLINEAIINELIFEVYELSQEDREQVEAKTGKSIGALPITQATKELFIQELQNPLPIVLKHIQNLPVIPFDEQQVKEIKDSFASLYQSNNDLEEFCICHQLNPINVWYWFKEANILPQARAAKITLEFLADSIRTLLHQDGDGIIPLVGLPGEAVLIQRLEQLCLQNGFTTAQFMQLDSLLGRPINEYLEQYFFKDLSNHLNLFMYLPKTPFIWHLSSGQHQGFEVFVLIYKWNRDSLFKIKSQYISFRQQNLEYRFIQLQDVNTAQAQNEKEKIRYQLEEIELFKNKVDELIAEGYDPKLDDGVGKNIAPLQKKGLLKAEVLKSTQLTKYLNADW</sequence>
<dbReference type="PRINTS" id="PR00507">
    <property type="entry name" value="N12N6MTFRASE"/>
</dbReference>
<keyword evidence="4" id="KW-0949">S-adenosyl-L-methionine</keyword>
<evidence type="ECO:0000256" key="1">
    <source>
        <dbReference type="ARBA" id="ARBA00011900"/>
    </source>
</evidence>
<dbReference type="Pfam" id="PF07669">
    <property type="entry name" value="Eco57I"/>
    <property type="match status" value="1"/>
</dbReference>
<dbReference type="NCBIfam" id="NF033452">
    <property type="entry name" value="BREX_1_MTaseX"/>
    <property type="match status" value="1"/>
</dbReference>
<dbReference type="InterPro" id="IPR011639">
    <property type="entry name" value="MethylTrfase_TaqI-like_dom"/>
</dbReference>
<dbReference type="InterPro" id="IPR050953">
    <property type="entry name" value="N4_N6_ade-DNA_methylase"/>
</dbReference>
<dbReference type="AlphaFoldDB" id="A0A5J4SQP9"/>
<accession>A0A5J4SQP9</accession>
<dbReference type="PANTHER" id="PTHR33841">
    <property type="entry name" value="DNA METHYLTRANSFERASE YEEA-RELATED"/>
    <property type="match status" value="1"/>
</dbReference>
<dbReference type="Gene3D" id="3.40.50.150">
    <property type="entry name" value="Vaccinia Virus protein VP39"/>
    <property type="match status" value="2"/>
</dbReference>
<dbReference type="EMBL" id="SNRY01000071">
    <property type="protein sequence ID" value="KAA6348337.1"/>
    <property type="molecule type" value="Genomic_DNA"/>
</dbReference>
<comment type="catalytic activity">
    <reaction evidence="5">
        <text>a 2'-deoxyadenosine in DNA + S-adenosyl-L-methionine = an N(6)-methyl-2'-deoxyadenosine in DNA + S-adenosyl-L-homocysteine + H(+)</text>
        <dbReference type="Rhea" id="RHEA:15197"/>
        <dbReference type="Rhea" id="RHEA-COMP:12418"/>
        <dbReference type="Rhea" id="RHEA-COMP:12419"/>
        <dbReference type="ChEBI" id="CHEBI:15378"/>
        <dbReference type="ChEBI" id="CHEBI:57856"/>
        <dbReference type="ChEBI" id="CHEBI:59789"/>
        <dbReference type="ChEBI" id="CHEBI:90615"/>
        <dbReference type="ChEBI" id="CHEBI:90616"/>
        <dbReference type="EC" id="2.1.1.72"/>
    </reaction>
</comment>
<evidence type="ECO:0000256" key="4">
    <source>
        <dbReference type="ARBA" id="ARBA00022691"/>
    </source>
</evidence>
<dbReference type="SUPFAM" id="SSF53335">
    <property type="entry name" value="S-adenosyl-L-methionine-dependent methyltransferases"/>
    <property type="match status" value="1"/>
</dbReference>
<dbReference type="InterPro" id="IPR047939">
    <property type="entry name" value="BREX_1_PglX"/>
</dbReference>
<evidence type="ECO:0000256" key="2">
    <source>
        <dbReference type="ARBA" id="ARBA00022603"/>
    </source>
</evidence>
<organism evidence="7">
    <name type="scientific">termite gut metagenome</name>
    <dbReference type="NCBI Taxonomy" id="433724"/>
    <lineage>
        <taxon>unclassified sequences</taxon>
        <taxon>metagenomes</taxon>
        <taxon>organismal metagenomes</taxon>
    </lineage>
</organism>
<gene>
    <name evidence="7" type="ORF">EZS27_004227</name>
</gene>
<dbReference type="PROSITE" id="PS00092">
    <property type="entry name" value="N6_MTASE"/>
    <property type="match status" value="1"/>
</dbReference>
<evidence type="ECO:0000256" key="5">
    <source>
        <dbReference type="ARBA" id="ARBA00047942"/>
    </source>
</evidence>
<name>A0A5J4SQP9_9ZZZZ</name>
<evidence type="ECO:0000313" key="7">
    <source>
        <dbReference type="EMBL" id="KAA6348337.1"/>
    </source>
</evidence>
<keyword evidence="3" id="KW-0808">Transferase</keyword>
<protein>
    <recommendedName>
        <fullName evidence="1">site-specific DNA-methyltransferase (adenine-specific)</fullName>
        <ecNumber evidence="1">2.1.1.72</ecNumber>
    </recommendedName>
</protein>
<dbReference type="InterPro" id="IPR002052">
    <property type="entry name" value="DNA_methylase_N6_adenine_CS"/>
</dbReference>
<keyword evidence="2" id="KW-0489">Methyltransferase</keyword>
<feature type="domain" description="Type II methyltransferase M.TaqI-like" evidence="6">
    <location>
        <begin position="327"/>
        <end position="583"/>
    </location>
</feature>
<dbReference type="InterPro" id="IPR029063">
    <property type="entry name" value="SAM-dependent_MTases_sf"/>
</dbReference>